<dbReference type="AlphaFoldDB" id="A0A4Y2MGE0"/>
<dbReference type="EMBL" id="BGPR01007156">
    <property type="protein sequence ID" value="GBN24706.1"/>
    <property type="molecule type" value="Genomic_DNA"/>
</dbReference>
<evidence type="ECO:0000313" key="2">
    <source>
        <dbReference type="Proteomes" id="UP000499080"/>
    </source>
</evidence>
<keyword evidence="2" id="KW-1185">Reference proteome</keyword>
<reference evidence="1 2" key="1">
    <citation type="journal article" date="2019" name="Sci. Rep.">
        <title>Orb-weaving spider Araneus ventricosus genome elucidates the spidroin gene catalogue.</title>
        <authorList>
            <person name="Kono N."/>
            <person name="Nakamura H."/>
            <person name="Ohtoshi R."/>
            <person name="Moran D.A.P."/>
            <person name="Shinohara A."/>
            <person name="Yoshida Y."/>
            <person name="Fujiwara M."/>
            <person name="Mori M."/>
            <person name="Tomita M."/>
            <person name="Arakawa K."/>
        </authorList>
    </citation>
    <scope>NUCLEOTIDE SEQUENCE [LARGE SCALE GENOMIC DNA]</scope>
</reference>
<sequence>MQQWEPEFGVFRTGSAIHIRIGLSFKLMLYIFVEVGFEPRHIRGPELNTLTEQGTLSLVLRSPGHPDTTTEKYNALKATLVKMCIQRRYLKIVSFAEKGFEPHAHIRDQNLNTLRQSKGTLESGALDRSAIQTL</sequence>
<dbReference type="Proteomes" id="UP000499080">
    <property type="component" value="Unassembled WGS sequence"/>
</dbReference>
<proteinExistence type="predicted"/>
<gene>
    <name evidence="1" type="ORF">AVEN_248704_1</name>
</gene>
<name>A0A4Y2MGE0_ARAVE</name>
<organism evidence="1 2">
    <name type="scientific">Araneus ventricosus</name>
    <name type="common">Orbweaver spider</name>
    <name type="synonym">Epeira ventricosa</name>
    <dbReference type="NCBI Taxonomy" id="182803"/>
    <lineage>
        <taxon>Eukaryota</taxon>
        <taxon>Metazoa</taxon>
        <taxon>Ecdysozoa</taxon>
        <taxon>Arthropoda</taxon>
        <taxon>Chelicerata</taxon>
        <taxon>Arachnida</taxon>
        <taxon>Araneae</taxon>
        <taxon>Araneomorphae</taxon>
        <taxon>Entelegynae</taxon>
        <taxon>Araneoidea</taxon>
        <taxon>Araneidae</taxon>
        <taxon>Araneus</taxon>
    </lineage>
</organism>
<evidence type="ECO:0000313" key="1">
    <source>
        <dbReference type="EMBL" id="GBN24706.1"/>
    </source>
</evidence>
<accession>A0A4Y2MGE0</accession>
<comment type="caution">
    <text evidence="1">The sequence shown here is derived from an EMBL/GenBank/DDBJ whole genome shotgun (WGS) entry which is preliminary data.</text>
</comment>
<protein>
    <submittedName>
        <fullName evidence="1">Uncharacterized protein</fullName>
    </submittedName>
</protein>